<organism evidence="4 5">
    <name type="scientific">Marinicrinis lubricantis</name>
    <dbReference type="NCBI Taxonomy" id="2086470"/>
    <lineage>
        <taxon>Bacteria</taxon>
        <taxon>Bacillati</taxon>
        <taxon>Bacillota</taxon>
        <taxon>Bacilli</taxon>
        <taxon>Bacillales</taxon>
        <taxon>Paenibacillaceae</taxon>
    </lineage>
</organism>
<dbReference type="Gene3D" id="2.60.120.430">
    <property type="entry name" value="Galactose-binding lectin"/>
    <property type="match status" value="1"/>
</dbReference>
<dbReference type="RefSeq" id="WP_379894584.1">
    <property type="nucleotide sequence ID" value="NZ_CBCSCT010000048.1"/>
</dbReference>
<keyword evidence="5" id="KW-1185">Reference proteome</keyword>
<dbReference type="PANTHER" id="PTHR43695:SF1">
    <property type="entry name" value="RHAMNOGALACTURONAN ACETYLESTERASE"/>
    <property type="match status" value="1"/>
</dbReference>
<dbReference type="SUPFAM" id="SSF52266">
    <property type="entry name" value="SGNH hydrolase"/>
    <property type="match status" value="1"/>
</dbReference>
<dbReference type="CDD" id="cd01821">
    <property type="entry name" value="Rhamnogalacturan_acetylesterase_like"/>
    <property type="match status" value="1"/>
</dbReference>
<dbReference type="Pfam" id="PF13472">
    <property type="entry name" value="Lipase_GDSL_2"/>
    <property type="match status" value="1"/>
</dbReference>
<proteinExistence type="inferred from homology"/>
<dbReference type="InterPro" id="IPR008979">
    <property type="entry name" value="Galactose-bd-like_sf"/>
</dbReference>
<dbReference type="Proteomes" id="UP001596250">
    <property type="component" value="Unassembled WGS sequence"/>
</dbReference>
<evidence type="ECO:0000259" key="3">
    <source>
        <dbReference type="Pfam" id="PF13472"/>
    </source>
</evidence>
<evidence type="ECO:0000256" key="1">
    <source>
        <dbReference type="ARBA" id="ARBA00008668"/>
    </source>
</evidence>
<comment type="caution">
    <text evidence="4">The sequence shown here is derived from an EMBL/GenBank/DDBJ whole genome shotgun (WGS) entry which is preliminary data.</text>
</comment>
<sequence>MEFGYSFVPEKECRYDWEKGYGFAFSPQPSKNEDLRDSWTGEYFEDPVPTLLMDVPNGNYKVTVTLGSSDQTAVTTVKEGLGRLRLLDVKTDTGEAVTKTFAVHVDDGGLKLAFGGAAPSVQLVEVKRDTTLPTIFLAGDSTVTDQASGQYPYTGWGQMLGLFLGESIAIANHARSGRSSKSFVHESRLLRMAKKLRKGDYLFVQFAHNDEKNNDGGTLPFTTYQEYLKQYIDLARQTEAYPIFIAPMHRRFFEQDGTIRNTHGDYIEAMRELAEREAVPFIDLAALSKTYFEELGEKRTKEIFLWAEPGQYKNLPDGAQDNTHFSEKGAIEIARLVAKGIQEGRIEPLCRFMRPIVDSTEIQNKII</sequence>
<name>A0ABW1IQB0_9BACL</name>
<dbReference type="InterPro" id="IPR013830">
    <property type="entry name" value="SGNH_hydro"/>
</dbReference>
<protein>
    <submittedName>
        <fullName evidence="4">Rhamnogalacturonan acetylesterase</fullName>
    </submittedName>
</protein>
<gene>
    <name evidence="4" type="ORF">ACFPXP_12580</name>
</gene>
<dbReference type="InterPro" id="IPR036514">
    <property type="entry name" value="SGNH_hydro_sf"/>
</dbReference>
<evidence type="ECO:0000313" key="4">
    <source>
        <dbReference type="EMBL" id="MFC5987241.1"/>
    </source>
</evidence>
<dbReference type="SUPFAM" id="SSF49785">
    <property type="entry name" value="Galactose-binding domain-like"/>
    <property type="match status" value="1"/>
</dbReference>
<dbReference type="EMBL" id="JBHSQV010000156">
    <property type="protein sequence ID" value="MFC5987241.1"/>
    <property type="molecule type" value="Genomic_DNA"/>
</dbReference>
<dbReference type="Gene3D" id="3.40.50.1110">
    <property type="entry name" value="SGNH hydrolase"/>
    <property type="match status" value="1"/>
</dbReference>
<reference evidence="5" key="1">
    <citation type="journal article" date="2019" name="Int. J. Syst. Evol. Microbiol.">
        <title>The Global Catalogue of Microorganisms (GCM) 10K type strain sequencing project: providing services to taxonomists for standard genome sequencing and annotation.</title>
        <authorList>
            <consortium name="The Broad Institute Genomics Platform"/>
            <consortium name="The Broad Institute Genome Sequencing Center for Infectious Disease"/>
            <person name="Wu L."/>
            <person name="Ma J."/>
        </authorList>
    </citation>
    <scope>NUCLEOTIDE SEQUENCE [LARGE SCALE GENOMIC DNA]</scope>
    <source>
        <strain evidence="5">CCM 8749</strain>
    </source>
</reference>
<dbReference type="InterPro" id="IPR037459">
    <property type="entry name" value="RhgT-like"/>
</dbReference>
<evidence type="ECO:0000313" key="5">
    <source>
        <dbReference type="Proteomes" id="UP001596250"/>
    </source>
</evidence>
<feature type="domain" description="SGNH hydrolase-type esterase" evidence="3">
    <location>
        <begin position="139"/>
        <end position="329"/>
    </location>
</feature>
<accession>A0ABW1IQB0</accession>
<dbReference type="PANTHER" id="PTHR43695">
    <property type="entry name" value="PUTATIVE (AFU_ORTHOLOGUE AFUA_2G17250)-RELATED"/>
    <property type="match status" value="1"/>
</dbReference>
<evidence type="ECO:0000256" key="2">
    <source>
        <dbReference type="ARBA" id="ARBA00022801"/>
    </source>
</evidence>
<comment type="similarity">
    <text evidence="1">Belongs to the 'GDSL' lipolytic enzyme family.</text>
</comment>
<keyword evidence="2" id="KW-0378">Hydrolase</keyword>